<dbReference type="eggNOG" id="COG1234">
    <property type="taxonomic scope" value="Bacteria"/>
</dbReference>
<dbReference type="InterPro" id="IPR044094">
    <property type="entry name" value="AtsA-like_MBL-fold"/>
</dbReference>
<dbReference type="OrthoDB" id="9803916at2"/>
<reference evidence="4 5" key="1">
    <citation type="journal article" date="2014" name="Antonie Van Leeuwenhoek">
        <title>Hyphomonas beringensis sp. nov. and Hyphomonas chukchiensis sp. nov., isolated from surface seawater of the Bering Sea and Chukchi Sea.</title>
        <authorList>
            <person name="Li C."/>
            <person name="Lai Q."/>
            <person name="Li G."/>
            <person name="Dong C."/>
            <person name="Wang J."/>
            <person name="Liao Y."/>
            <person name="Shao Z."/>
        </authorList>
    </citation>
    <scope>NUCLEOTIDE SEQUENCE [LARGE SCALE GENOMIC DNA]</scope>
    <source>
        <strain evidence="4 5">PS728</strain>
    </source>
</reference>
<accession>A0A062V9G6</accession>
<feature type="signal peptide" evidence="2">
    <location>
        <begin position="1"/>
        <end position="26"/>
    </location>
</feature>
<evidence type="ECO:0000313" key="4">
    <source>
        <dbReference type="EMBL" id="KCZ98880.1"/>
    </source>
</evidence>
<dbReference type="EC" id="3.1.26.11" evidence="4"/>
<evidence type="ECO:0000259" key="3">
    <source>
        <dbReference type="Pfam" id="PF12706"/>
    </source>
</evidence>
<evidence type="ECO:0000313" key="5">
    <source>
        <dbReference type="Proteomes" id="UP000027100"/>
    </source>
</evidence>
<dbReference type="PANTHER" id="PTHR46018">
    <property type="entry name" value="ZINC PHOSPHODIESTERASE ELAC PROTEIN 1"/>
    <property type="match status" value="1"/>
</dbReference>
<keyword evidence="2" id="KW-0732">Signal</keyword>
<gene>
    <name evidence="4" type="ORF">HPO_08269</name>
</gene>
<dbReference type="EMBL" id="ARYM01000008">
    <property type="protein sequence ID" value="KCZ98880.1"/>
    <property type="molecule type" value="Genomic_DNA"/>
</dbReference>
<dbReference type="PATRIC" id="fig|1280954.3.peg.1677"/>
<name>A0A062V9G6_9PROT</name>
<dbReference type="InterPro" id="IPR036866">
    <property type="entry name" value="RibonucZ/Hydroxyglut_hydro"/>
</dbReference>
<protein>
    <submittedName>
        <fullName evidence="4">Ribonuclease Z</fullName>
        <ecNumber evidence="4">3.1.26.11</ecNumber>
    </submittedName>
</protein>
<dbReference type="AlphaFoldDB" id="A0A062V9G6"/>
<keyword evidence="5" id="KW-1185">Reference proteome</keyword>
<sequence length="361" mass="37598">MRIVKWAVIALAVSVLALLAARQVFAVQIGEAVFRRAVADNVGKDPSAALPDGLHLYLCGSGSPLPDPARAGSCIGVLAGDRAFIFDVGGGSIRRLTRMGFPTGRTEKLYLSHLHSDHFDGLGELMVGAWVGGSRSTPLPVAGPIGVAEITDGFNAAYRIDSTYRMAHHGPAVANPAGYGLAPEVIDLPSGPGARAVLLDEGDLQITAFLVNHSPVEPAYGFRIDYKGRSAVISGDTVYSDNLVSVAEGADILFHEALNAEMVAAMSKAAGEAGAAPLSKVFADILDYHASPMDAARAAEAAGVERLVIYHIVPPLPSKLLYPVFLKGTGAAYSGKIDIGEDGTLYSLPAAGGLNKKTVTR</sequence>
<evidence type="ECO:0000256" key="2">
    <source>
        <dbReference type="SAM" id="SignalP"/>
    </source>
</evidence>
<dbReference type="Gene3D" id="3.60.15.10">
    <property type="entry name" value="Ribonuclease Z/Hydroxyacylglutathione hydrolase-like"/>
    <property type="match status" value="1"/>
</dbReference>
<keyword evidence="1 4" id="KW-0378">Hydrolase</keyword>
<dbReference type="PANTHER" id="PTHR46018:SF2">
    <property type="entry name" value="ZINC PHOSPHODIESTERASE ELAC PROTEIN 1"/>
    <property type="match status" value="1"/>
</dbReference>
<proteinExistence type="predicted"/>
<dbReference type="Pfam" id="PF12706">
    <property type="entry name" value="Lactamase_B_2"/>
    <property type="match status" value="1"/>
</dbReference>
<feature type="chain" id="PRO_5001619622" evidence="2">
    <location>
        <begin position="27"/>
        <end position="361"/>
    </location>
</feature>
<comment type="caution">
    <text evidence="4">The sequence shown here is derived from an EMBL/GenBank/DDBJ whole genome shotgun (WGS) entry which is preliminary data.</text>
</comment>
<dbReference type="SUPFAM" id="SSF56281">
    <property type="entry name" value="Metallo-hydrolase/oxidoreductase"/>
    <property type="match status" value="1"/>
</dbReference>
<feature type="domain" description="Metallo-beta-lactamase" evidence="3">
    <location>
        <begin position="111"/>
        <end position="312"/>
    </location>
</feature>
<evidence type="ECO:0000256" key="1">
    <source>
        <dbReference type="ARBA" id="ARBA00022801"/>
    </source>
</evidence>
<dbReference type="RefSeq" id="WP_035596916.1">
    <property type="nucleotide sequence ID" value="NZ_ARYM01000008.1"/>
</dbReference>
<organism evidence="4 5">
    <name type="scientific">Hyphomonas polymorpha PS728</name>
    <dbReference type="NCBI Taxonomy" id="1280954"/>
    <lineage>
        <taxon>Bacteria</taxon>
        <taxon>Pseudomonadati</taxon>
        <taxon>Pseudomonadota</taxon>
        <taxon>Alphaproteobacteria</taxon>
        <taxon>Hyphomonadales</taxon>
        <taxon>Hyphomonadaceae</taxon>
        <taxon>Hyphomonas</taxon>
    </lineage>
</organism>
<dbReference type="Proteomes" id="UP000027100">
    <property type="component" value="Unassembled WGS sequence"/>
</dbReference>
<dbReference type="STRING" id="1280954.HPO_08269"/>
<dbReference type="GO" id="GO:0042781">
    <property type="term" value="F:3'-tRNA processing endoribonuclease activity"/>
    <property type="evidence" value="ECO:0007669"/>
    <property type="project" value="UniProtKB-EC"/>
</dbReference>
<dbReference type="InterPro" id="IPR001279">
    <property type="entry name" value="Metallo-B-lactamas"/>
</dbReference>
<dbReference type="CDD" id="cd07719">
    <property type="entry name" value="arylsulfatase_AtsA-like_MBL-fold"/>
    <property type="match status" value="1"/>
</dbReference>